<gene>
    <name evidence="7" type="ORF">DFP94_11256</name>
</gene>
<evidence type="ECO:0000256" key="3">
    <source>
        <dbReference type="ARBA" id="ARBA00023002"/>
    </source>
</evidence>
<evidence type="ECO:0000256" key="4">
    <source>
        <dbReference type="RuleBase" id="RU362068"/>
    </source>
</evidence>
<name>A0A369B7A9_9BACL</name>
<dbReference type="GO" id="GO:0015940">
    <property type="term" value="P:pantothenate biosynthetic process"/>
    <property type="evidence" value="ECO:0007669"/>
    <property type="project" value="UniProtKB-UniPathway"/>
</dbReference>
<evidence type="ECO:0000313" key="8">
    <source>
        <dbReference type="Proteomes" id="UP000253090"/>
    </source>
</evidence>
<dbReference type="AlphaFoldDB" id="A0A369B7A9"/>
<evidence type="ECO:0000259" key="5">
    <source>
        <dbReference type="Pfam" id="PF02558"/>
    </source>
</evidence>
<evidence type="ECO:0000313" key="7">
    <source>
        <dbReference type="EMBL" id="RCX16436.1"/>
    </source>
</evidence>
<dbReference type="Pfam" id="PF08546">
    <property type="entry name" value="ApbA_C"/>
    <property type="match status" value="1"/>
</dbReference>
<dbReference type="InterPro" id="IPR003710">
    <property type="entry name" value="ApbA"/>
</dbReference>
<dbReference type="InterPro" id="IPR051402">
    <property type="entry name" value="KPR-Related"/>
</dbReference>
<keyword evidence="4" id="KW-0566">Pantothenate biosynthesis</keyword>
<keyword evidence="3 4" id="KW-0560">Oxidoreductase</keyword>
<dbReference type="InterPro" id="IPR008927">
    <property type="entry name" value="6-PGluconate_DH-like_C_sf"/>
</dbReference>
<dbReference type="SUPFAM" id="SSF48179">
    <property type="entry name" value="6-phosphogluconate dehydrogenase C-terminal domain-like"/>
    <property type="match status" value="1"/>
</dbReference>
<comment type="catalytic activity">
    <reaction evidence="4">
        <text>(R)-pantoate + NADP(+) = 2-dehydropantoate + NADPH + H(+)</text>
        <dbReference type="Rhea" id="RHEA:16233"/>
        <dbReference type="ChEBI" id="CHEBI:11561"/>
        <dbReference type="ChEBI" id="CHEBI:15378"/>
        <dbReference type="ChEBI" id="CHEBI:15980"/>
        <dbReference type="ChEBI" id="CHEBI:57783"/>
        <dbReference type="ChEBI" id="CHEBI:58349"/>
        <dbReference type="EC" id="1.1.1.169"/>
    </reaction>
</comment>
<dbReference type="NCBIfam" id="TIGR00745">
    <property type="entry name" value="apbA_panE"/>
    <property type="match status" value="1"/>
</dbReference>
<dbReference type="EMBL" id="QPJW01000012">
    <property type="protein sequence ID" value="RCX16436.1"/>
    <property type="molecule type" value="Genomic_DNA"/>
</dbReference>
<dbReference type="PANTHER" id="PTHR21708:SF26">
    <property type="entry name" value="2-DEHYDROPANTOATE 2-REDUCTASE"/>
    <property type="match status" value="1"/>
</dbReference>
<dbReference type="InterPro" id="IPR036291">
    <property type="entry name" value="NAD(P)-bd_dom_sf"/>
</dbReference>
<dbReference type="FunFam" id="3.40.50.720:FF:000307">
    <property type="entry name" value="2-dehydropantoate 2-reductase"/>
    <property type="match status" value="1"/>
</dbReference>
<proteinExistence type="inferred from homology"/>
<keyword evidence="2 4" id="KW-0521">NADP</keyword>
<sequence length="304" mass="33661">MRILVLGAGGVGGYFGGRLAEKGAEVTFLVRSGRKQQLDKDGLVIRSVNGDVTLRPNTITASDPANPYDLVLFSTKAYHLQSAVQDLKPFVGEQTVILPLLNGVAHLPLLKKEFGEDRVIGGLCFIEATLNQEGHVLQTSKDHYVKFGEFEGKDTERIAEIESLLSGTKTSFIRSAHIERDIWHKYLFISTIAGVTTLMQAPIGPIRESEGGESFIRDVFSETEAVMIAHGAPLAQDIVNKHMETMWNLSYDMKSSMQRDMEKGFAVEGEHLHGYLLQMAKEHSLETPLIRAIYQNLQVYGVNG</sequence>
<dbReference type="Gene3D" id="1.10.1040.10">
    <property type="entry name" value="N-(1-d-carboxylethyl)-l-norvaline Dehydrogenase, domain 2"/>
    <property type="match status" value="1"/>
</dbReference>
<dbReference type="FunFam" id="1.10.1040.10:FF:000017">
    <property type="entry name" value="2-dehydropantoate 2-reductase"/>
    <property type="match status" value="1"/>
</dbReference>
<dbReference type="Proteomes" id="UP000253090">
    <property type="component" value="Unassembled WGS sequence"/>
</dbReference>
<dbReference type="InterPro" id="IPR013332">
    <property type="entry name" value="KPR_N"/>
</dbReference>
<comment type="function">
    <text evidence="4">Catalyzes the NADPH-dependent reduction of ketopantoate into pantoic acid.</text>
</comment>
<feature type="domain" description="Ketopantoate reductase N-terminal" evidence="5">
    <location>
        <begin position="3"/>
        <end position="151"/>
    </location>
</feature>
<comment type="pathway">
    <text evidence="4">Cofactor biosynthesis; (R)-pantothenate biosynthesis; (R)-pantoate from 3-methyl-2-oxobutanoate: step 2/2.</text>
</comment>
<dbReference type="Gene3D" id="3.40.50.720">
    <property type="entry name" value="NAD(P)-binding Rossmann-like Domain"/>
    <property type="match status" value="1"/>
</dbReference>
<dbReference type="RefSeq" id="WP_114498454.1">
    <property type="nucleotide sequence ID" value="NZ_QPJW01000012.1"/>
</dbReference>
<dbReference type="PANTHER" id="PTHR21708">
    <property type="entry name" value="PROBABLE 2-DEHYDROPANTOATE 2-REDUCTASE"/>
    <property type="match status" value="1"/>
</dbReference>
<dbReference type="GO" id="GO:0005737">
    <property type="term" value="C:cytoplasm"/>
    <property type="evidence" value="ECO:0007669"/>
    <property type="project" value="TreeGrafter"/>
</dbReference>
<organism evidence="7 8">
    <name type="scientific">Fontibacillus phaseoli</name>
    <dbReference type="NCBI Taxonomy" id="1416533"/>
    <lineage>
        <taxon>Bacteria</taxon>
        <taxon>Bacillati</taxon>
        <taxon>Bacillota</taxon>
        <taxon>Bacilli</taxon>
        <taxon>Bacillales</taxon>
        <taxon>Paenibacillaceae</taxon>
        <taxon>Fontibacillus</taxon>
    </lineage>
</organism>
<dbReference type="InterPro" id="IPR013328">
    <property type="entry name" value="6PGD_dom2"/>
</dbReference>
<dbReference type="Pfam" id="PF02558">
    <property type="entry name" value="ApbA"/>
    <property type="match status" value="1"/>
</dbReference>
<comment type="similarity">
    <text evidence="1 4">Belongs to the ketopantoate reductase family.</text>
</comment>
<keyword evidence="8" id="KW-1185">Reference proteome</keyword>
<evidence type="ECO:0000256" key="1">
    <source>
        <dbReference type="ARBA" id="ARBA00007870"/>
    </source>
</evidence>
<dbReference type="UniPathway" id="UPA00028">
    <property type="reaction ID" value="UER00004"/>
</dbReference>
<feature type="domain" description="Ketopantoate reductase C-terminal" evidence="6">
    <location>
        <begin position="178"/>
        <end position="299"/>
    </location>
</feature>
<dbReference type="OrthoDB" id="9793586at2"/>
<protein>
    <recommendedName>
        <fullName evidence="4">2-dehydropantoate 2-reductase</fullName>
        <ecNumber evidence="4">1.1.1.169</ecNumber>
    </recommendedName>
    <alternativeName>
        <fullName evidence="4">Ketopantoate reductase</fullName>
    </alternativeName>
</protein>
<comment type="caution">
    <text evidence="7">The sequence shown here is derived from an EMBL/GenBank/DDBJ whole genome shotgun (WGS) entry which is preliminary data.</text>
</comment>
<evidence type="ECO:0000259" key="6">
    <source>
        <dbReference type="Pfam" id="PF08546"/>
    </source>
</evidence>
<dbReference type="EC" id="1.1.1.169" evidence="4"/>
<dbReference type="GO" id="GO:0008677">
    <property type="term" value="F:2-dehydropantoate 2-reductase activity"/>
    <property type="evidence" value="ECO:0007669"/>
    <property type="project" value="UniProtKB-EC"/>
</dbReference>
<dbReference type="InterPro" id="IPR013752">
    <property type="entry name" value="KPA_reductase"/>
</dbReference>
<accession>A0A369B7A9</accession>
<reference evidence="7 8" key="1">
    <citation type="submission" date="2018-07" db="EMBL/GenBank/DDBJ databases">
        <title>Genomic Encyclopedia of Type Strains, Phase III (KMG-III): the genomes of soil and plant-associated and newly described type strains.</title>
        <authorList>
            <person name="Whitman W."/>
        </authorList>
    </citation>
    <scope>NUCLEOTIDE SEQUENCE [LARGE SCALE GENOMIC DNA]</scope>
    <source>
        <strain evidence="7 8">CECT 8333</strain>
    </source>
</reference>
<dbReference type="SUPFAM" id="SSF51735">
    <property type="entry name" value="NAD(P)-binding Rossmann-fold domains"/>
    <property type="match status" value="1"/>
</dbReference>
<evidence type="ECO:0000256" key="2">
    <source>
        <dbReference type="ARBA" id="ARBA00022857"/>
    </source>
</evidence>